<dbReference type="GO" id="GO:0016887">
    <property type="term" value="F:ATP hydrolysis activity"/>
    <property type="evidence" value="ECO:0007669"/>
    <property type="project" value="InterPro"/>
</dbReference>
<dbReference type="Pfam" id="PF00005">
    <property type="entry name" value="ABC_tran"/>
    <property type="match status" value="1"/>
</dbReference>
<evidence type="ECO:0000313" key="9">
    <source>
        <dbReference type="EMBL" id="MBK6974405.1"/>
    </source>
</evidence>
<evidence type="ECO:0000256" key="3">
    <source>
        <dbReference type="ARBA" id="ARBA00022475"/>
    </source>
</evidence>
<dbReference type="InterPro" id="IPR050166">
    <property type="entry name" value="ABC_transporter_ATP-bind"/>
</dbReference>
<evidence type="ECO:0000256" key="2">
    <source>
        <dbReference type="ARBA" id="ARBA00022448"/>
    </source>
</evidence>
<dbReference type="Proteomes" id="UP000807785">
    <property type="component" value="Unassembled WGS sequence"/>
</dbReference>
<keyword evidence="7" id="KW-0472">Membrane</keyword>
<dbReference type="SMART" id="SM00382">
    <property type="entry name" value="AAA"/>
    <property type="match status" value="1"/>
</dbReference>
<evidence type="ECO:0000256" key="5">
    <source>
        <dbReference type="ARBA" id="ARBA00022840"/>
    </source>
</evidence>
<dbReference type="Gene3D" id="3.40.50.300">
    <property type="entry name" value="P-loop containing nucleotide triphosphate hydrolases"/>
    <property type="match status" value="1"/>
</dbReference>
<reference evidence="9" key="1">
    <citation type="submission" date="2020-10" db="EMBL/GenBank/DDBJ databases">
        <title>Connecting structure to function with the recovery of over 1000 high-quality activated sludge metagenome-assembled genomes encoding full-length rRNA genes using long-read sequencing.</title>
        <authorList>
            <person name="Singleton C.M."/>
            <person name="Petriglieri F."/>
            <person name="Kristensen J.M."/>
            <person name="Kirkegaard R.H."/>
            <person name="Michaelsen T.Y."/>
            <person name="Andersen M.H."/>
            <person name="Karst S.M."/>
            <person name="Dueholm M.S."/>
            <person name="Nielsen P.H."/>
            <person name="Albertsen M."/>
        </authorList>
    </citation>
    <scope>NUCLEOTIDE SEQUENCE</scope>
    <source>
        <strain evidence="9">Bjer_18-Q3-R1-45_BAT3C.347</strain>
    </source>
</reference>
<proteinExistence type="inferred from homology"/>
<organism evidence="9 10">
    <name type="scientific">Candidatus Methylophosphatis roskildensis</name>
    <dbReference type="NCBI Taxonomy" id="2899263"/>
    <lineage>
        <taxon>Bacteria</taxon>
        <taxon>Pseudomonadati</taxon>
        <taxon>Pseudomonadota</taxon>
        <taxon>Betaproteobacteria</taxon>
        <taxon>Nitrosomonadales</taxon>
        <taxon>Sterolibacteriaceae</taxon>
        <taxon>Candidatus Methylophosphatis</taxon>
    </lineage>
</organism>
<dbReference type="SUPFAM" id="SSF52540">
    <property type="entry name" value="P-loop containing nucleoside triphosphate hydrolases"/>
    <property type="match status" value="1"/>
</dbReference>
<evidence type="ECO:0000313" key="10">
    <source>
        <dbReference type="Proteomes" id="UP000807785"/>
    </source>
</evidence>
<keyword evidence="4" id="KW-0547">Nucleotide-binding</keyword>
<sequence>MGDPPVSASAAPLVQHAEAERRNSISIVLKDIVQEYPAPGGGATRVVGGIDLALERPGINMLLGPSGCGKSTILHMMGGVRPIGVKTPTSGSVLIDGEPCDGAHDDSVMVFQRYANRPDLSVFENVAFPFRLKLWRQRLPEGEWRDRVTQILAAVGLADKKDLRPAQLSGGQNQRVALARALVLRPRILLMDEPFGALDAQTREEMQHLLVKLYNDRPCLVVFVTHDVTEALMLGDRVIVLSAQPARIADDFVIGEPRPRSGTWQRSSEAVKLEERILNQLHKVSPGKGSLRVTV</sequence>
<comment type="caution">
    <text evidence="9">The sequence shown here is derived from an EMBL/GenBank/DDBJ whole genome shotgun (WGS) entry which is preliminary data.</text>
</comment>
<evidence type="ECO:0000256" key="4">
    <source>
        <dbReference type="ARBA" id="ARBA00022741"/>
    </source>
</evidence>
<dbReference type="AlphaFoldDB" id="A0A9D7E7S7"/>
<name>A0A9D7E7S7_9PROT</name>
<evidence type="ECO:0000256" key="7">
    <source>
        <dbReference type="ARBA" id="ARBA00023136"/>
    </source>
</evidence>
<evidence type="ECO:0000259" key="8">
    <source>
        <dbReference type="PROSITE" id="PS50893"/>
    </source>
</evidence>
<keyword evidence="3" id="KW-1003">Cell membrane</keyword>
<gene>
    <name evidence="9" type="ORF">IPH26_16150</name>
</gene>
<dbReference type="InterPro" id="IPR027417">
    <property type="entry name" value="P-loop_NTPase"/>
</dbReference>
<dbReference type="PROSITE" id="PS50893">
    <property type="entry name" value="ABC_TRANSPORTER_2"/>
    <property type="match status" value="1"/>
</dbReference>
<keyword evidence="6" id="KW-1278">Translocase</keyword>
<evidence type="ECO:0000256" key="1">
    <source>
        <dbReference type="ARBA" id="ARBA00005417"/>
    </source>
</evidence>
<keyword evidence="2" id="KW-0813">Transport</keyword>
<dbReference type="EMBL" id="JADJEV010000004">
    <property type="protein sequence ID" value="MBK6974405.1"/>
    <property type="molecule type" value="Genomic_DNA"/>
</dbReference>
<comment type="similarity">
    <text evidence="1">Belongs to the ABC transporter superfamily.</text>
</comment>
<keyword evidence="5 9" id="KW-0067">ATP-binding</keyword>
<feature type="domain" description="ABC transporter" evidence="8">
    <location>
        <begin position="27"/>
        <end position="268"/>
    </location>
</feature>
<accession>A0A9D7E7S7</accession>
<dbReference type="InterPro" id="IPR003593">
    <property type="entry name" value="AAA+_ATPase"/>
</dbReference>
<protein>
    <submittedName>
        <fullName evidence="9">ATP-binding cassette domain-containing protein</fullName>
    </submittedName>
</protein>
<dbReference type="PANTHER" id="PTHR42788:SF17">
    <property type="entry name" value="ALIPHATIC SULFONATES IMPORT ATP-BINDING PROTEIN SSUB"/>
    <property type="match status" value="1"/>
</dbReference>
<dbReference type="GO" id="GO:0005524">
    <property type="term" value="F:ATP binding"/>
    <property type="evidence" value="ECO:0007669"/>
    <property type="project" value="UniProtKB-KW"/>
</dbReference>
<dbReference type="InterPro" id="IPR003439">
    <property type="entry name" value="ABC_transporter-like_ATP-bd"/>
</dbReference>
<dbReference type="PANTHER" id="PTHR42788">
    <property type="entry name" value="TAURINE IMPORT ATP-BINDING PROTEIN-RELATED"/>
    <property type="match status" value="1"/>
</dbReference>
<evidence type="ECO:0000256" key="6">
    <source>
        <dbReference type="ARBA" id="ARBA00022967"/>
    </source>
</evidence>